<sequence length="153" mass="17534">MSKIECGYTKASKKNLREDMTEWLDRHLVGDFPEEVVSLCVNLDEDGGGCDLSGCECFDPEDEDWGCEIVYDFGTENDRLLWDEYPDSDDWDDDEWDKVNESEELEKTQALVAGIVKEYCQTGKYADKLRKLQGVGVGFCDGPLQLVYQQDYK</sequence>
<accession>A0A1H0VFP2</accession>
<protein>
    <submittedName>
        <fullName evidence="1">Uncharacterized protein</fullName>
    </submittedName>
</protein>
<dbReference type="Proteomes" id="UP000182412">
    <property type="component" value="Unassembled WGS sequence"/>
</dbReference>
<organism evidence="1 2">
    <name type="scientific">Selenomonas ruminantium</name>
    <dbReference type="NCBI Taxonomy" id="971"/>
    <lineage>
        <taxon>Bacteria</taxon>
        <taxon>Bacillati</taxon>
        <taxon>Bacillota</taxon>
        <taxon>Negativicutes</taxon>
        <taxon>Selenomonadales</taxon>
        <taxon>Selenomonadaceae</taxon>
        <taxon>Selenomonas</taxon>
    </lineage>
</organism>
<gene>
    <name evidence="1" type="ORF">SAMN05216366_15318</name>
</gene>
<evidence type="ECO:0000313" key="1">
    <source>
        <dbReference type="EMBL" id="SDP77153.1"/>
    </source>
</evidence>
<dbReference type="RefSeq" id="WP_074573588.1">
    <property type="nucleotide sequence ID" value="NZ_FNJQ01000053.1"/>
</dbReference>
<proteinExistence type="predicted"/>
<dbReference type="EMBL" id="FNJQ01000053">
    <property type="protein sequence ID" value="SDP77153.1"/>
    <property type="molecule type" value="Genomic_DNA"/>
</dbReference>
<dbReference type="OrthoDB" id="8913322at2"/>
<dbReference type="AlphaFoldDB" id="A0A1H0VFP2"/>
<reference evidence="1 2" key="1">
    <citation type="submission" date="2016-10" db="EMBL/GenBank/DDBJ databases">
        <authorList>
            <person name="de Groot N.N."/>
        </authorList>
    </citation>
    <scope>NUCLEOTIDE SEQUENCE [LARGE SCALE GENOMIC DNA]</scope>
    <source>
        <strain evidence="1 2">S137</strain>
    </source>
</reference>
<evidence type="ECO:0000313" key="2">
    <source>
        <dbReference type="Proteomes" id="UP000182412"/>
    </source>
</evidence>
<name>A0A1H0VFP2_SELRU</name>